<organism evidence="1 2">
    <name type="scientific">Solimonas marina</name>
    <dbReference type="NCBI Taxonomy" id="2714601"/>
    <lineage>
        <taxon>Bacteria</taxon>
        <taxon>Pseudomonadati</taxon>
        <taxon>Pseudomonadota</taxon>
        <taxon>Gammaproteobacteria</taxon>
        <taxon>Nevskiales</taxon>
        <taxon>Nevskiaceae</taxon>
        <taxon>Solimonas</taxon>
    </lineage>
</organism>
<dbReference type="NCBIfam" id="TIGR02436">
    <property type="entry name" value="four helix bundle protein"/>
    <property type="match status" value="1"/>
</dbReference>
<dbReference type="SUPFAM" id="SSF158446">
    <property type="entry name" value="IVS-encoded protein-like"/>
    <property type="match status" value="1"/>
</dbReference>
<comment type="caution">
    <text evidence="1">The sequence shown here is derived from an EMBL/GenBank/DDBJ whole genome shotgun (WGS) entry which is preliminary data.</text>
</comment>
<proteinExistence type="predicted"/>
<dbReference type="CDD" id="cd16377">
    <property type="entry name" value="23S_rRNA_IVP_like"/>
    <property type="match status" value="1"/>
</dbReference>
<evidence type="ECO:0000313" key="1">
    <source>
        <dbReference type="EMBL" id="NKF22234.1"/>
    </source>
</evidence>
<dbReference type="PANTHER" id="PTHR38471">
    <property type="entry name" value="FOUR HELIX BUNDLE PROTEIN"/>
    <property type="match status" value="1"/>
</dbReference>
<dbReference type="PANTHER" id="PTHR38471:SF2">
    <property type="entry name" value="FOUR HELIX BUNDLE PROTEIN"/>
    <property type="match status" value="1"/>
</dbReference>
<dbReference type="Proteomes" id="UP000653472">
    <property type="component" value="Unassembled WGS sequence"/>
</dbReference>
<keyword evidence="2" id="KW-1185">Reference proteome</keyword>
<reference evidence="1" key="1">
    <citation type="submission" date="2020-03" db="EMBL/GenBank/DDBJ databases">
        <title>Solimonas marina sp. nov., isolated from deep seawater of the Pacific Ocean.</title>
        <authorList>
            <person name="Liu X."/>
            <person name="Lai Q."/>
            <person name="Sun F."/>
            <person name="Gai Y."/>
            <person name="Li G."/>
            <person name="Shao Z."/>
        </authorList>
    </citation>
    <scope>NUCLEOTIDE SEQUENCE</scope>
    <source>
        <strain evidence="1">C16B3</strain>
    </source>
</reference>
<dbReference type="InterPro" id="IPR036583">
    <property type="entry name" value="23S_rRNA_IVS_sf"/>
</dbReference>
<dbReference type="Gene3D" id="1.20.1440.60">
    <property type="entry name" value="23S rRNA-intervening sequence"/>
    <property type="match status" value="1"/>
</dbReference>
<dbReference type="InterPro" id="IPR012657">
    <property type="entry name" value="23S_rRNA-intervening_sequence"/>
</dbReference>
<dbReference type="AlphaFoldDB" id="A0A969W9W3"/>
<dbReference type="EMBL" id="JAAVXB010000003">
    <property type="protein sequence ID" value="NKF22234.1"/>
    <property type="molecule type" value="Genomic_DNA"/>
</dbReference>
<protein>
    <submittedName>
        <fullName evidence="1">Four helix bundle protein</fullName>
    </submittedName>
</protein>
<gene>
    <name evidence="1" type="ORF">G7Y82_07880</name>
</gene>
<name>A0A969W9W3_9GAMM</name>
<evidence type="ECO:0000313" key="2">
    <source>
        <dbReference type="Proteomes" id="UP000653472"/>
    </source>
</evidence>
<sequence length="112" mass="12330">MEVWRDALDLVAAVYRATASFPADERFGLTSQLRRAAVSVPSNIAEGMARSGRAELLHFLHIARGSLAEIETQIQIARRLDLLGEDEALDEQLDRVFAKLGGFLNAIKSSHP</sequence>
<accession>A0A969W9W3</accession>
<dbReference type="Pfam" id="PF05635">
    <property type="entry name" value="23S_rRNA_IVP"/>
    <property type="match status" value="1"/>
</dbReference>